<accession>A0AAD2JIN6</accession>
<proteinExistence type="predicted"/>
<dbReference type="EMBL" id="CAKOGP040001836">
    <property type="protein sequence ID" value="CAJ1953691.1"/>
    <property type="molecule type" value="Genomic_DNA"/>
</dbReference>
<dbReference type="Pfam" id="PF09335">
    <property type="entry name" value="VTT_dom"/>
    <property type="match status" value="1"/>
</dbReference>
<sequence length="532" mass="57441">MKKSILLCGIASWFATQSYGFVSKAKLSSHIKLDQLQPPSKQSGEVVLNAWGNEKKDDATIEEEARTKVWESRRKQIRTTLKNAESFRNFRIKNGFVPELDEDGKPIKSDGKFALTASAFVVAAGAIALRVGGRAALISTIGLDFFTDNPELQDQMNNVLEMSDSMGLLERGGLFCLAWTVVKVSCIDAGGIVLALSAGILFGGVLQGALASAFGATVGSSVAFAAAKLDTPVRKKALEIVEENPSLRGIEKVVAEDGLKAILTLRLAPVIPIPVGMYNYVYGVTNVPYFDFAGGIFLGSLKPYLLDSYIGYFGKTLVDGTAGDPGGIQDTLLLVALGFSVLIGVFASQLAGETWDSVLEEQKAEGEGDDEDDGIVTEVFGVTLPEALVNFQSALNLASERVDKIILDEYDAQVWNYTDTKGDNPIPDELNPALAPNSPEVAGAYKGIQYGASICDGIALSPALSQYFFTLADPLFDPVEFDEERESKMKAAAVEVEKSELMDKLERIRIKVVERIDFIDKRLAADSRSSKE</sequence>
<keyword evidence="4" id="KW-1185">Reference proteome</keyword>
<name>A0AAD2JIN6_9STRA</name>
<reference evidence="3" key="1">
    <citation type="submission" date="2023-08" db="EMBL/GenBank/DDBJ databases">
        <authorList>
            <person name="Audoor S."/>
            <person name="Bilcke G."/>
        </authorList>
    </citation>
    <scope>NUCLEOTIDE SEQUENCE</scope>
</reference>
<evidence type="ECO:0000259" key="2">
    <source>
        <dbReference type="Pfam" id="PF09335"/>
    </source>
</evidence>
<dbReference type="InterPro" id="IPR053240">
    <property type="entry name" value="VTT_domain"/>
</dbReference>
<dbReference type="AlphaFoldDB" id="A0AAD2JIN6"/>
<organism evidence="3 4">
    <name type="scientific">Cylindrotheca closterium</name>
    <dbReference type="NCBI Taxonomy" id="2856"/>
    <lineage>
        <taxon>Eukaryota</taxon>
        <taxon>Sar</taxon>
        <taxon>Stramenopiles</taxon>
        <taxon>Ochrophyta</taxon>
        <taxon>Bacillariophyta</taxon>
        <taxon>Bacillariophyceae</taxon>
        <taxon>Bacillariophycidae</taxon>
        <taxon>Bacillariales</taxon>
        <taxon>Bacillariaceae</taxon>
        <taxon>Cylindrotheca</taxon>
    </lineage>
</organism>
<protein>
    <recommendedName>
        <fullName evidence="2">VTT domain-containing protein</fullName>
    </recommendedName>
</protein>
<feature type="domain" description="VTT" evidence="2">
    <location>
        <begin position="193"/>
        <end position="312"/>
    </location>
</feature>
<feature type="chain" id="PRO_5042191839" description="VTT domain-containing protein" evidence="1">
    <location>
        <begin position="21"/>
        <end position="532"/>
    </location>
</feature>
<feature type="signal peptide" evidence="1">
    <location>
        <begin position="1"/>
        <end position="20"/>
    </location>
</feature>
<comment type="caution">
    <text evidence="3">The sequence shown here is derived from an EMBL/GenBank/DDBJ whole genome shotgun (WGS) entry which is preliminary data.</text>
</comment>
<dbReference type="PANTHER" id="PTHR46826">
    <property type="match status" value="1"/>
</dbReference>
<evidence type="ECO:0000313" key="4">
    <source>
        <dbReference type="Proteomes" id="UP001295423"/>
    </source>
</evidence>
<dbReference type="InterPro" id="IPR032816">
    <property type="entry name" value="VTT_dom"/>
</dbReference>
<dbReference type="PANTHER" id="PTHR46826:SF1">
    <property type="entry name" value="TVP38_TMEM64 FAMILY MEMBRANE PROTEIN YDJX"/>
    <property type="match status" value="1"/>
</dbReference>
<keyword evidence="1" id="KW-0732">Signal</keyword>
<evidence type="ECO:0000256" key="1">
    <source>
        <dbReference type="SAM" id="SignalP"/>
    </source>
</evidence>
<dbReference type="Proteomes" id="UP001295423">
    <property type="component" value="Unassembled WGS sequence"/>
</dbReference>
<gene>
    <name evidence="3" type="ORF">CYCCA115_LOCUS14294</name>
</gene>
<evidence type="ECO:0000313" key="3">
    <source>
        <dbReference type="EMBL" id="CAJ1953691.1"/>
    </source>
</evidence>